<evidence type="ECO:0000313" key="3">
    <source>
        <dbReference type="Proteomes" id="UP001403385"/>
    </source>
</evidence>
<comment type="caution">
    <text evidence="2">The sequence shown here is derived from an EMBL/GenBank/DDBJ whole genome shotgun (WGS) entry which is preliminary data.</text>
</comment>
<accession>A0AAW9SCI3</accession>
<name>A0AAW9SCI3_9BACT</name>
<keyword evidence="1" id="KW-0732">Signal</keyword>
<dbReference type="EMBL" id="JBDKWZ010000005">
    <property type="protein sequence ID" value="MEN7548436.1"/>
    <property type="molecule type" value="Genomic_DNA"/>
</dbReference>
<reference evidence="2 3" key="1">
    <citation type="submission" date="2024-04" db="EMBL/GenBank/DDBJ databases">
        <title>Novel genus in family Flammeovirgaceae.</title>
        <authorList>
            <person name="Nguyen T.H."/>
            <person name="Vuong T.Q."/>
            <person name="Le H."/>
            <person name="Kim S.-G."/>
        </authorList>
    </citation>
    <scope>NUCLEOTIDE SEQUENCE [LARGE SCALE GENOMIC DNA]</scope>
    <source>
        <strain evidence="2 3">JCM 23209</strain>
    </source>
</reference>
<gene>
    <name evidence="2" type="ORF">AAG747_10985</name>
</gene>
<protein>
    <submittedName>
        <fullName evidence="2">Outer membrane beta-barrel protein</fullName>
    </submittedName>
</protein>
<sequence>MKFTFTLFCLLSNLMFSLSLFAQDSQEKNKKLTLSGYVDVYYSDFSDSLGANEFQLYSTVSPRSKRFGLNAAQITANYEEKNIRGTVTLHYGDIAQATWSSEFPVIQEANAGVRLGKGWWVDGGFFTTHIGTESFLPKNNFTSSTTIATYNEPFFQSGARLSYEGSEKIAFQFHVVSGYNFFLDKNNAKSVGVLFSYSPTSKFTLSYSNLLGRESEDGIKPKQFRVYQNLYFQYQPTEAFTWLTGADMGIQSHSGLDHPEEEAVMYNVLTTLNYKFSPVYGITLRGEIFSDPDGFISGTLSDKNGNERGFEAYGITFSNEYKPSESSFLRLEGRYIKAKDALEVFYQDGPQSHRFEWMVTLGLYLDKSFSF</sequence>
<proteinExistence type="predicted"/>
<dbReference type="RefSeq" id="WP_346821215.1">
    <property type="nucleotide sequence ID" value="NZ_JBDKWZ010000005.1"/>
</dbReference>
<organism evidence="2 3">
    <name type="scientific">Rapidithrix thailandica</name>
    <dbReference type="NCBI Taxonomy" id="413964"/>
    <lineage>
        <taxon>Bacteria</taxon>
        <taxon>Pseudomonadati</taxon>
        <taxon>Bacteroidota</taxon>
        <taxon>Cytophagia</taxon>
        <taxon>Cytophagales</taxon>
        <taxon>Flammeovirgaceae</taxon>
        <taxon>Rapidithrix</taxon>
    </lineage>
</organism>
<dbReference type="Proteomes" id="UP001403385">
    <property type="component" value="Unassembled WGS sequence"/>
</dbReference>
<dbReference type="Pfam" id="PF07642">
    <property type="entry name" value="BBP2"/>
    <property type="match status" value="1"/>
</dbReference>
<keyword evidence="3" id="KW-1185">Reference proteome</keyword>
<dbReference type="InterPro" id="IPR011486">
    <property type="entry name" value="BBP2"/>
</dbReference>
<feature type="signal peptide" evidence="1">
    <location>
        <begin position="1"/>
        <end position="22"/>
    </location>
</feature>
<dbReference type="AlphaFoldDB" id="A0AAW9SCI3"/>
<evidence type="ECO:0000256" key="1">
    <source>
        <dbReference type="SAM" id="SignalP"/>
    </source>
</evidence>
<evidence type="ECO:0000313" key="2">
    <source>
        <dbReference type="EMBL" id="MEN7548436.1"/>
    </source>
</evidence>
<dbReference type="SUPFAM" id="SSF56935">
    <property type="entry name" value="Porins"/>
    <property type="match status" value="1"/>
</dbReference>
<feature type="chain" id="PRO_5043746060" evidence="1">
    <location>
        <begin position="23"/>
        <end position="371"/>
    </location>
</feature>